<evidence type="ECO:0000256" key="1">
    <source>
        <dbReference type="ARBA" id="ARBA00001933"/>
    </source>
</evidence>
<feature type="domain" description="Tryptophan synthase beta chain-like PALP" evidence="7">
    <location>
        <begin position="61"/>
        <end position="373"/>
    </location>
</feature>
<dbReference type="GO" id="GO:0006567">
    <property type="term" value="P:L-threonine catabolic process"/>
    <property type="evidence" value="ECO:0007669"/>
    <property type="project" value="TreeGrafter"/>
</dbReference>
<dbReference type="GO" id="GO:0004795">
    <property type="term" value="F:threonine synthase activity"/>
    <property type="evidence" value="ECO:0007669"/>
    <property type="project" value="UniProtKB-UniRule"/>
</dbReference>
<dbReference type="CDD" id="cd01563">
    <property type="entry name" value="Thr-synth_1"/>
    <property type="match status" value="1"/>
</dbReference>
<dbReference type="Gene3D" id="3.40.50.1100">
    <property type="match status" value="2"/>
</dbReference>
<keyword evidence="9" id="KW-1185">Reference proteome</keyword>
<evidence type="ECO:0000256" key="5">
    <source>
        <dbReference type="NCBIfam" id="TIGR00260"/>
    </source>
</evidence>
<dbReference type="InterPro" id="IPR036052">
    <property type="entry name" value="TrpB-like_PALP_sf"/>
</dbReference>
<evidence type="ECO:0000313" key="8">
    <source>
        <dbReference type="EMBL" id="MUG70638.1"/>
    </source>
</evidence>
<evidence type="ECO:0000256" key="4">
    <source>
        <dbReference type="ARBA" id="ARBA00023239"/>
    </source>
</evidence>
<evidence type="ECO:0000256" key="2">
    <source>
        <dbReference type="ARBA" id="ARBA00005517"/>
    </source>
</evidence>
<reference evidence="8 9" key="1">
    <citation type="submission" date="2019-11" db="EMBL/GenBank/DDBJ databases">
        <title>Draft genome sequences of five Paenibacillus species of dairy origin.</title>
        <authorList>
            <person name="Olajide A.M."/>
            <person name="Chen S."/>
            <person name="Lapointe G."/>
        </authorList>
    </citation>
    <scope>NUCLEOTIDE SEQUENCE [LARGE SCALE GENOMIC DNA]</scope>
    <source>
        <strain evidence="8 9">2CS3</strain>
    </source>
</reference>
<keyword evidence="3 6" id="KW-0663">Pyridoxal phosphate</keyword>
<dbReference type="InterPro" id="IPR050147">
    <property type="entry name" value="Ser/Thr_Dehydratase"/>
</dbReference>
<dbReference type="InterPro" id="IPR004450">
    <property type="entry name" value="Thr_synthase-like"/>
</dbReference>
<comment type="cofactor">
    <cofactor evidence="1 6">
        <name>pyridoxal 5'-phosphate</name>
        <dbReference type="ChEBI" id="CHEBI:597326"/>
    </cofactor>
</comment>
<dbReference type="GO" id="GO:0006565">
    <property type="term" value="P:L-serine catabolic process"/>
    <property type="evidence" value="ECO:0007669"/>
    <property type="project" value="TreeGrafter"/>
</dbReference>
<feature type="modified residue" description="N6-(pyridoxal phosphate)lysine" evidence="6">
    <location>
        <position position="101"/>
    </location>
</feature>
<dbReference type="RefSeq" id="WP_141335916.1">
    <property type="nucleotide sequence ID" value="NZ_WNZX01000005.1"/>
</dbReference>
<evidence type="ECO:0000313" key="9">
    <source>
        <dbReference type="Proteomes" id="UP000450917"/>
    </source>
</evidence>
<proteinExistence type="inferred from homology"/>
<evidence type="ECO:0000256" key="3">
    <source>
        <dbReference type="ARBA" id="ARBA00022898"/>
    </source>
</evidence>
<dbReference type="InterPro" id="IPR001926">
    <property type="entry name" value="TrpB-like_PALP"/>
</dbReference>
<dbReference type="Proteomes" id="UP000450917">
    <property type="component" value="Unassembled WGS sequence"/>
</dbReference>
<comment type="caution">
    <text evidence="8">The sequence shown here is derived from an EMBL/GenBank/DDBJ whole genome shotgun (WGS) entry which is preliminary data.</text>
</comment>
<accession>A0A7X2Z957</accession>
<dbReference type="SUPFAM" id="SSF53686">
    <property type="entry name" value="Tryptophan synthase beta subunit-like PLP-dependent enzymes"/>
    <property type="match status" value="1"/>
</dbReference>
<dbReference type="NCBIfam" id="TIGR00260">
    <property type="entry name" value="thrC"/>
    <property type="match status" value="1"/>
</dbReference>
<dbReference type="EC" id="4.2.3.1" evidence="5"/>
<dbReference type="Pfam" id="PF00291">
    <property type="entry name" value="PALP"/>
    <property type="match status" value="1"/>
</dbReference>
<dbReference type="GO" id="GO:0004794">
    <property type="term" value="F:threonine deaminase activity"/>
    <property type="evidence" value="ECO:0007669"/>
    <property type="project" value="TreeGrafter"/>
</dbReference>
<dbReference type="GO" id="GO:0003941">
    <property type="term" value="F:L-serine ammonia-lyase activity"/>
    <property type="evidence" value="ECO:0007669"/>
    <property type="project" value="TreeGrafter"/>
</dbReference>
<dbReference type="PANTHER" id="PTHR48078:SF6">
    <property type="entry name" value="L-THREONINE DEHYDRATASE CATABOLIC TDCB"/>
    <property type="match status" value="1"/>
</dbReference>
<comment type="similarity">
    <text evidence="2">Belongs to the threonine synthase family.</text>
</comment>
<evidence type="ECO:0000259" key="7">
    <source>
        <dbReference type="Pfam" id="PF00291"/>
    </source>
</evidence>
<organism evidence="8 9">
    <name type="scientific">Paenibacillus validus</name>
    <dbReference type="NCBI Taxonomy" id="44253"/>
    <lineage>
        <taxon>Bacteria</taxon>
        <taxon>Bacillati</taxon>
        <taxon>Bacillota</taxon>
        <taxon>Bacilli</taxon>
        <taxon>Bacillales</taxon>
        <taxon>Paenibacillaceae</taxon>
        <taxon>Paenibacillus</taxon>
    </lineage>
</organism>
<dbReference type="GO" id="GO:0009097">
    <property type="term" value="P:isoleucine biosynthetic process"/>
    <property type="evidence" value="ECO:0007669"/>
    <property type="project" value="TreeGrafter"/>
</dbReference>
<protein>
    <recommendedName>
        <fullName evidence="5">Threonine synthase</fullName>
        <ecNumber evidence="5">4.2.3.1</ecNumber>
    </recommendedName>
</protein>
<gene>
    <name evidence="8" type="primary">thrC</name>
    <name evidence="8" type="ORF">GNP93_08085</name>
</gene>
<dbReference type="PANTHER" id="PTHR48078">
    <property type="entry name" value="THREONINE DEHYDRATASE, MITOCHONDRIAL-RELATED"/>
    <property type="match status" value="1"/>
</dbReference>
<sequence>MNLRCVECGKVLPPEMLYECDDCGGILEVIHPNGVETDGALQTSMWRYSKKLPVRSPDHIVSLYEGMTPMHRALRMEQSLSGFRGIVYIKDETTNPTGSFKDRLVSVAISRAQELGCNGIICASSGNAGASAAAYAAKVGLKAIIVAPSHTPIEKLTQISGYGATVVLIDGHYSHSYRFAERLAKEFNYVNVTTTYLNPYGTDGLKTVGYELYEQTGGEIPDYVFVPVGSGPLVKGVYQGFQEALRESGDARKGIPKIIAVQAAGCSPIVKAFYSGDMEVTAWDQPATIASGISDPLIGYEKDGTYTLRLIRESGGGAVSVTDHEIRNAMRILAQSEGVLAEPTGACSLAGFIKMQQNHRISQDSKVVCMVTGHGYKDFKVYREMSPVVHQLKSPDDTESIRQLLCLSPD</sequence>
<name>A0A7X2Z957_9BACL</name>
<dbReference type="AlphaFoldDB" id="A0A7X2Z957"/>
<evidence type="ECO:0000256" key="6">
    <source>
        <dbReference type="PIRSR" id="PIRSR604450-51"/>
    </source>
</evidence>
<keyword evidence="4 8" id="KW-0456">Lyase</keyword>
<dbReference type="GO" id="GO:0009088">
    <property type="term" value="P:threonine biosynthetic process"/>
    <property type="evidence" value="ECO:0007669"/>
    <property type="project" value="UniProtKB-UniRule"/>
</dbReference>
<dbReference type="EMBL" id="WNZX01000005">
    <property type="protein sequence ID" value="MUG70638.1"/>
    <property type="molecule type" value="Genomic_DNA"/>
</dbReference>